<evidence type="ECO:0000256" key="2">
    <source>
        <dbReference type="ARBA" id="ARBA00023315"/>
    </source>
</evidence>
<dbReference type="InterPro" id="IPR016181">
    <property type="entry name" value="Acyl_CoA_acyltransferase"/>
</dbReference>
<keyword evidence="1 4" id="KW-0808">Transferase</keyword>
<dbReference type="PROSITE" id="PS51186">
    <property type="entry name" value="GNAT"/>
    <property type="match status" value="1"/>
</dbReference>
<dbReference type="RefSeq" id="WP_267563892.1">
    <property type="nucleotide sequence ID" value="NZ_JAPNTZ010000006.1"/>
</dbReference>
<evidence type="ECO:0000256" key="1">
    <source>
        <dbReference type="ARBA" id="ARBA00022679"/>
    </source>
</evidence>
<organism evidence="4 5">
    <name type="scientific">Paractinoplanes pyxinae</name>
    <dbReference type="NCBI Taxonomy" id="2997416"/>
    <lineage>
        <taxon>Bacteria</taxon>
        <taxon>Bacillati</taxon>
        <taxon>Actinomycetota</taxon>
        <taxon>Actinomycetes</taxon>
        <taxon>Micromonosporales</taxon>
        <taxon>Micromonosporaceae</taxon>
        <taxon>Paractinoplanes</taxon>
    </lineage>
</organism>
<accession>A0ABT4B292</accession>
<keyword evidence="2 4" id="KW-0012">Acyltransferase</keyword>
<dbReference type="EMBL" id="JAPNTZ010000006">
    <property type="protein sequence ID" value="MCY1139738.1"/>
    <property type="molecule type" value="Genomic_DNA"/>
</dbReference>
<proteinExistence type="predicted"/>
<keyword evidence="5" id="KW-1185">Reference proteome</keyword>
<dbReference type="GO" id="GO:0016746">
    <property type="term" value="F:acyltransferase activity"/>
    <property type="evidence" value="ECO:0007669"/>
    <property type="project" value="UniProtKB-KW"/>
</dbReference>
<dbReference type="InterPro" id="IPR050832">
    <property type="entry name" value="Bact_Acetyltransf"/>
</dbReference>
<dbReference type="Gene3D" id="3.40.630.30">
    <property type="match status" value="1"/>
</dbReference>
<comment type="caution">
    <text evidence="4">The sequence shown here is derived from an EMBL/GenBank/DDBJ whole genome shotgun (WGS) entry which is preliminary data.</text>
</comment>
<gene>
    <name evidence="4" type="ORF">OWR29_17190</name>
</gene>
<protein>
    <submittedName>
        <fullName evidence="4">GNAT family N-acetyltransferase</fullName>
        <ecNumber evidence="4">2.3.1.-</ecNumber>
    </submittedName>
</protein>
<dbReference type="Proteomes" id="UP001151002">
    <property type="component" value="Unassembled WGS sequence"/>
</dbReference>
<dbReference type="EC" id="2.3.1.-" evidence="4"/>
<dbReference type="PANTHER" id="PTHR43877:SF2">
    <property type="entry name" value="AMINOALKYLPHOSPHONATE N-ACETYLTRANSFERASE-RELATED"/>
    <property type="match status" value="1"/>
</dbReference>
<name>A0ABT4B292_9ACTN</name>
<dbReference type="InterPro" id="IPR000182">
    <property type="entry name" value="GNAT_dom"/>
</dbReference>
<evidence type="ECO:0000313" key="4">
    <source>
        <dbReference type="EMBL" id="MCY1139738.1"/>
    </source>
</evidence>
<dbReference type="PANTHER" id="PTHR43877">
    <property type="entry name" value="AMINOALKYLPHOSPHONATE N-ACETYLTRANSFERASE-RELATED-RELATED"/>
    <property type="match status" value="1"/>
</dbReference>
<sequence length="151" mass="16842">MRLRPATADDADRLADIVMAATKAQGRWPDNTPEQDEQWRAGFAEWSRNPEPDSFLSVILLDDEVVGRLRVVRRESALHLAGIQLLPSVQGRGIGTAIIRDLQGAAARDGVPLLIGVEKDNPRARRLYERLGCVVESESDDEYLLRWTPKG</sequence>
<dbReference type="SUPFAM" id="SSF55729">
    <property type="entry name" value="Acyl-CoA N-acyltransferases (Nat)"/>
    <property type="match status" value="1"/>
</dbReference>
<evidence type="ECO:0000313" key="5">
    <source>
        <dbReference type="Proteomes" id="UP001151002"/>
    </source>
</evidence>
<reference evidence="4" key="1">
    <citation type="submission" date="2022-11" db="EMBL/GenBank/DDBJ databases">
        <authorList>
            <person name="Somphong A."/>
            <person name="Phongsopitanun W."/>
        </authorList>
    </citation>
    <scope>NUCLEOTIDE SEQUENCE</scope>
    <source>
        <strain evidence="4">Pm04-4</strain>
    </source>
</reference>
<dbReference type="Pfam" id="PF00583">
    <property type="entry name" value="Acetyltransf_1"/>
    <property type="match status" value="1"/>
</dbReference>
<evidence type="ECO:0000259" key="3">
    <source>
        <dbReference type="PROSITE" id="PS51186"/>
    </source>
</evidence>
<feature type="domain" description="N-acetyltransferase" evidence="3">
    <location>
        <begin position="1"/>
        <end position="151"/>
    </location>
</feature>